<evidence type="ECO:0000313" key="1">
    <source>
        <dbReference type="EMBL" id="EIM08440.1"/>
    </source>
</evidence>
<accession>A0AA87IPF6</accession>
<reference evidence="1 2" key="1">
    <citation type="journal article" date="2012" name="J. Bacteriol.">
        <title>Genome Sequence of the Antarctic Psychrophile Bacterium Planococcus antarcticus DSM 14505.</title>
        <authorList>
            <person name="Margolles A."/>
            <person name="Gueimonde M."/>
            <person name="Sanchez B."/>
        </authorList>
    </citation>
    <scope>NUCLEOTIDE SEQUENCE [LARGE SCALE GENOMIC DNA]</scope>
    <source>
        <strain evidence="1 2">DSM 14505</strain>
    </source>
</reference>
<dbReference type="Proteomes" id="UP000004725">
    <property type="component" value="Unassembled WGS sequence"/>
</dbReference>
<proteinExistence type="predicted"/>
<gene>
    <name evidence="1" type="ORF">A1A1_00948</name>
</gene>
<dbReference type="EMBL" id="AJYB01000003">
    <property type="protein sequence ID" value="EIM08440.1"/>
    <property type="molecule type" value="Genomic_DNA"/>
</dbReference>
<name>A0AA87IPF6_9BACL</name>
<dbReference type="RefSeq" id="WP_006828214.1">
    <property type="nucleotide sequence ID" value="NZ_AJYB01000003.1"/>
</dbReference>
<sequence>MNRKNYYIQPIAQPKMAGYFVDGRPPNFGEAIENFSKAYKNHPLLVDEMIFLYQKGMESYAESILIPHSEILGEIYMREIFLTDDGKNSFPLRWSILKAQRIIQEQKRRKEFRPISIMNITYDELNESHFSVAMYMVT</sequence>
<dbReference type="AlphaFoldDB" id="A0AA87IPF6"/>
<organism evidence="1 2">
    <name type="scientific">Planococcus antarcticus DSM 14505</name>
    <dbReference type="NCBI Taxonomy" id="1185653"/>
    <lineage>
        <taxon>Bacteria</taxon>
        <taxon>Bacillati</taxon>
        <taxon>Bacillota</taxon>
        <taxon>Bacilli</taxon>
        <taxon>Bacillales</taxon>
        <taxon>Caryophanaceae</taxon>
        <taxon>Planococcus</taxon>
    </lineage>
</organism>
<comment type="caution">
    <text evidence="1">The sequence shown here is derived from an EMBL/GenBank/DDBJ whole genome shotgun (WGS) entry which is preliminary data.</text>
</comment>
<evidence type="ECO:0000313" key="2">
    <source>
        <dbReference type="Proteomes" id="UP000004725"/>
    </source>
</evidence>
<protein>
    <submittedName>
        <fullName evidence="1">Uncharacterized protein</fullName>
    </submittedName>
</protein>